<reference evidence="1" key="1">
    <citation type="submission" date="2019-03" db="EMBL/GenBank/DDBJ databases">
        <title>Lake Tanganyika Metagenome-Assembled Genomes (MAGs).</title>
        <authorList>
            <person name="Tran P."/>
        </authorList>
    </citation>
    <scope>NUCLEOTIDE SEQUENCE</scope>
    <source>
        <strain evidence="1">K_DeepCast_150m_m2_040</strain>
    </source>
</reference>
<gene>
    <name evidence="1" type="ORF">FJY68_11025</name>
</gene>
<dbReference type="AlphaFoldDB" id="A0A937XH35"/>
<dbReference type="InterPro" id="IPR011042">
    <property type="entry name" value="6-blade_b-propeller_TolB-like"/>
</dbReference>
<comment type="caution">
    <text evidence="1">The sequence shown here is derived from an EMBL/GenBank/DDBJ whole genome shotgun (WGS) entry which is preliminary data.</text>
</comment>
<proteinExistence type="predicted"/>
<accession>A0A937XH35</accession>
<name>A0A937XH35_UNCW3</name>
<dbReference type="Proteomes" id="UP000779900">
    <property type="component" value="Unassembled WGS sequence"/>
</dbReference>
<evidence type="ECO:0008006" key="3">
    <source>
        <dbReference type="Google" id="ProtNLM"/>
    </source>
</evidence>
<protein>
    <recommendedName>
        <fullName evidence="3">T9SS type A sorting domain-containing protein</fullName>
    </recommendedName>
</protein>
<dbReference type="Gene3D" id="2.120.10.30">
    <property type="entry name" value="TolB, C-terminal domain"/>
    <property type="match status" value="1"/>
</dbReference>
<dbReference type="SUPFAM" id="SSF101898">
    <property type="entry name" value="NHL repeat"/>
    <property type="match status" value="1"/>
</dbReference>
<organism evidence="1 2">
    <name type="scientific">candidate division WOR-3 bacterium</name>
    <dbReference type="NCBI Taxonomy" id="2052148"/>
    <lineage>
        <taxon>Bacteria</taxon>
        <taxon>Bacteria division WOR-3</taxon>
    </lineage>
</organism>
<dbReference type="Gene3D" id="3.40.50.1820">
    <property type="entry name" value="alpha/beta hydrolase"/>
    <property type="match status" value="1"/>
</dbReference>
<dbReference type="InterPro" id="IPR029058">
    <property type="entry name" value="AB_hydrolase_fold"/>
</dbReference>
<evidence type="ECO:0000313" key="1">
    <source>
        <dbReference type="EMBL" id="MBM3332359.1"/>
    </source>
</evidence>
<evidence type="ECO:0000313" key="2">
    <source>
        <dbReference type="Proteomes" id="UP000779900"/>
    </source>
</evidence>
<sequence>MPRIEHALPNHLRALLSVVLAVAGGLSLASATVPVKPLGVERLSNGNTLIADGRVFTFFDAHALEVDSLGRLVWAYIKCDVPFLHTARRLPNGNTLMTSSSGNKVLEVNRDGDSVWAMSTALAYPNDAYRLANGNTLITDRDNNRVIEVTPQRQIVWSYPSLNAPHNGNRVGLANRHTLVCDGHSDRVLELDSLGNIVWQYGSGIDWARCVQRLPGNHTLIADSYHNRVIELDAANQIIWSATGLPNPYTAQRLTNGNTLVSAGDSVVELDSAKNVVWKYPKTVAVAVETLWVVNPTSGCSLYVHIHRPAYAGQDYRVPAVIFVPGGVGYGSQLDLTTTPDDIASDGFAFLHFDPDGRGLSSAYPENYGGHVHQDGLRACLAELASRDYVDTSRLGVYTQAYGITMASGMIARYAEPSVKFLLDFEGPADRSQTCQDSGGFVPVPADSESFWQEREAARFMKQVPAAYLRMQTEVDHDSDMFGNRHAIQLIDSATAVVYGGAGISVWTRMNDSLMNPPNKVYTWMDPPVWIPEIQEVQNYIRVILYLHELATDLPVAVAEGRGPGPVAALRVYPRPSRGILRVGLEPGTGSRELRVHDICGRLAASATVGAGRSQAELDLRDLQPGVYYVSVAGAGTVPVVVVR</sequence>
<dbReference type="SUPFAM" id="SSF53474">
    <property type="entry name" value="alpha/beta-Hydrolases"/>
    <property type="match status" value="1"/>
</dbReference>
<dbReference type="EMBL" id="VGIR01000079">
    <property type="protein sequence ID" value="MBM3332359.1"/>
    <property type="molecule type" value="Genomic_DNA"/>
</dbReference>